<accession>Q1Q0E8</accession>
<dbReference type="AlphaFoldDB" id="Q1Q0E8"/>
<evidence type="ECO:0000256" key="2">
    <source>
        <dbReference type="ARBA" id="ARBA00022475"/>
    </source>
</evidence>
<keyword evidence="2" id="KW-1003">Cell membrane</keyword>
<evidence type="ECO:0000256" key="6">
    <source>
        <dbReference type="SAM" id="Phobius"/>
    </source>
</evidence>
<protein>
    <submittedName>
        <fullName evidence="8">Putative gamma subunit (OadG) of oxaloacetate decarboxylase</fullName>
    </submittedName>
</protein>
<reference evidence="7" key="2">
    <citation type="submission" date="2006-01" db="EMBL/GenBank/DDBJ databases">
        <authorList>
            <person name="Genoscope"/>
        </authorList>
    </citation>
    <scope>NUCLEOTIDE SEQUENCE</scope>
</reference>
<dbReference type="InterPro" id="IPR005899">
    <property type="entry name" value="Na_pump_deCOase"/>
</dbReference>
<evidence type="ECO:0000313" key="9">
    <source>
        <dbReference type="EMBL" id="SOH04301.1"/>
    </source>
</evidence>
<gene>
    <name evidence="7" type="primary">oadG</name>
    <name evidence="8" type="ORF">KsCSTR_04340</name>
    <name evidence="9" type="ORF">KSMBR1_1802</name>
    <name evidence="7" type="ORF">kustd2062</name>
</gene>
<evidence type="ECO:0000256" key="5">
    <source>
        <dbReference type="ARBA" id="ARBA00023136"/>
    </source>
</evidence>
<evidence type="ECO:0000256" key="3">
    <source>
        <dbReference type="ARBA" id="ARBA00022692"/>
    </source>
</evidence>
<keyword evidence="10" id="KW-1185">Reference proteome</keyword>
<dbReference type="Proteomes" id="UP000221734">
    <property type="component" value="Chromosome Kuenenia_stuttgartiensis_MBR1"/>
</dbReference>
<reference evidence="10" key="4">
    <citation type="submission" date="2017-10" db="EMBL/GenBank/DDBJ databases">
        <authorList>
            <person name="Frank J."/>
        </authorList>
    </citation>
    <scope>NUCLEOTIDE SEQUENCE [LARGE SCALE GENOMIC DNA]</scope>
</reference>
<dbReference type="GO" id="GO:0015081">
    <property type="term" value="F:sodium ion transmembrane transporter activity"/>
    <property type="evidence" value="ECO:0007669"/>
    <property type="project" value="InterPro"/>
</dbReference>
<organism evidence="7">
    <name type="scientific">Kuenenia stuttgartiensis</name>
    <dbReference type="NCBI Taxonomy" id="174633"/>
    <lineage>
        <taxon>Bacteria</taxon>
        <taxon>Pseudomonadati</taxon>
        <taxon>Planctomycetota</taxon>
        <taxon>Candidatus Brocadiia</taxon>
        <taxon>Candidatus Brocadiales</taxon>
        <taxon>Candidatus Brocadiaceae</taxon>
        <taxon>Candidatus Kuenenia</taxon>
    </lineage>
</organism>
<dbReference type="Proteomes" id="UP000501926">
    <property type="component" value="Chromosome"/>
</dbReference>
<dbReference type="OrthoDB" id="279394at2"/>
<evidence type="ECO:0000313" key="10">
    <source>
        <dbReference type="Proteomes" id="UP000221734"/>
    </source>
</evidence>
<reference evidence="7" key="1">
    <citation type="journal article" date="2006" name="Nature">
        <title>Deciphering the evolution and metabolism of an anammox bacterium from a community genome.</title>
        <authorList>
            <person name="Strous M."/>
            <person name="Pelletier E."/>
            <person name="Mangenot S."/>
            <person name="Rattei T."/>
            <person name="Lehner A."/>
            <person name="Taylor M.W."/>
            <person name="Horn M."/>
            <person name="Daims H."/>
            <person name="Bartol-Mavel D."/>
            <person name="Wincker P."/>
            <person name="Barbe V."/>
            <person name="Fonknechten N."/>
            <person name="Vallenet D."/>
            <person name="Segurens B."/>
            <person name="Schenowitz-Truong C."/>
            <person name="Medigue C."/>
            <person name="Collingro A."/>
            <person name="Snel B."/>
            <person name="Dutilh B.E."/>
            <person name="OpDenCamp H.J.M."/>
            <person name="vanDerDrift C."/>
            <person name="Cirpus I."/>
            <person name="vanDePas-Schoonen K.T."/>
            <person name="Harhangi H.R."/>
            <person name="vanNiftrik L."/>
            <person name="Schmid M."/>
            <person name="Keltjens J."/>
            <person name="vanDeVossenberg J."/>
            <person name="Kartal B."/>
            <person name="Meier H."/>
            <person name="Frishman D."/>
            <person name="Huynen M.A."/>
            <person name="Mewes H."/>
            <person name="Weissenbach J."/>
            <person name="Jetten M.S.M."/>
            <person name="Wagner M."/>
            <person name="LePaslier D."/>
        </authorList>
    </citation>
    <scope>NUCLEOTIDE SEQUENCE</scope>
</reference>
<evidence type="ECO:0000313" key="11">
    <source>
        <dbReference type="Proteomes" id="UP000501926"/>
    </source>
</evidence>
<proteinExistence type="predicted"/>
<comment type="subcellular location">
    <subcellularLocation>
        <location evidence="1">Cell membrane</location>
    </subcellularLocation>
</comment>
<dbReference type="EMBL" id="CP049055">
    <property type="protein sequence ID" value="QII09813.1"/>
    <property type="molecule type" value="Genomic_DNA"/>
</dbReference>
<evidence type="ECO:0000313" key="7">
    <source>
        <dbReference type="EMBL" id="CAJ72807.1"/>
    </source>
</evidence>
<reference evidence="8 11" key="5">
    <citation type="submission" date="2020-02" db="EMBL/GenBank/DDBJ databases">
        <title>Newly sequenced genome of strain CSTR1 showed variability in Candidatus Kuenenia stuttgartiensis genomes.</title>
        <authorList>
            <person name="Ding C."/>
            <person name="Adrian L."/>
        </authorList>
    </citation>
    <scope>NUCLEOTIDE SEQUENCE [LARGE SCALE GENOMIC DNA]</scope>
    <source>
        <strain evidence="8 11">CSTR1</strain>
    </source>
</reference>
<reference evidence="9" key="3">
    <citation type="submission" date="2017-10" db="EMBL/GenBank/DDBJ databases">
        <authorList>
            <person name="Banno H."/>
            <person name="Chua N.-H."/>
        </authorList>
    </citation>
    <scope>NUCLEOTIDE SEQUENCE [LARGE SCALE GENOMIC DNA]</scope>
    <source>
        <strain evidence="9">Kuenenia_mbr1_ru-nijmegen</strain>
    </source>
</reference>
<keyword evidence="5 6" id="KW-0472">Membrane</keyword>
<dbReference type="KEGG" id="kst:KSMBR1_1802"/>
<dbReference type="EMBL" id="LT934425">
    <property type="protein sequence ID" value="SOH04301.1"/>
    <property type="molecule type" value="Genomic_DNA"/>
</dbReference>
<keyword evidence="3 6" id="KW-0812">Transmembrane</keyword>
<feature type="transmembrane region" description="Helical" evidence="6">
    <location>
        <begin position="12"/>
        <end position="38"/>
    </location>
</feature>
<name>Q1Q0E8_KUEST</name>
<dbReference type="EMBL" id="CT573072">
    <property type="protein sequence ID" value="CAJ72807.1"/>
    <property type="molecule type" value="Genomic_DNA"/>
</dbReference>
<evidence type="ECO:0000256" key="4">
    <source>
        <dbReference type="ARBA" id="ARBA00022989"/>
    </source>
</evidence>
<evidence type="ECO:0000256" key="1">
    <source>
        <dbReference type="ARBA" id="ARBA00004236"/>
    </source>
</evidence>
<dbReference type="Pfam" id="PF04277">
    <property type="entry name" value="OAD_gamma"/>
    <property type="match status" value="1"/>
</dbReference>
<dbReference type="GO" id="GO:0036376">
    <property type="term" value="P:sodium ion export across plasma membrane"/>
    <property type="evidence" value="ECO:0007669"/>
    <property type="project" value="InterPro"/>
</dbReference>
<sequence length="91" mass="9675">MNSGVQNIVNGQGIMITISGMLIVFAALAITSFFIYLLPIFLRIFASILPAEETSHHIPAFYSAPEDEALAAIGFALHSEAGGSMVGKESF</sequence>
<dbReference type="GO" id="GO:0005886">
    <property type="term" value="C:plasma membrane"/>
    <property type="evidence" value="ECO:0007669"/>
    <property type="project" value="UniProtKB-SubCell"/>
</dbReference>
<keyword evidence="4 6" id="KW-1133">Transmembrane helix</keyword>
<evidence type="ECO:0000313" key="8">
    <source>
        <dbReference type="EMBL" id="QII09813.1"/>
    </source>
</evidence>
<dbReference type="RefSeq" id="WP_099325019.1">
    <property type="nucleotide sequence ID" value="NZ_CP049055.1"/>
</dbReference>